<gene>
    <name evidence="2" type="ORF">CHGG_06550</name>
</gene>
<organism evidence="2 3">
    <name type="scientific">Chaetomium globosum (strain ATCC 6205 / CBS 148.51 / DSM 1962 / NBRC 6347 / NRRL 1970)</name>
    <name type="common">Soil fungus</name>
    <dbReference type="NCBI Taxonomy" id="306901"/>
    <lineage>
        <taxon>Eukaryota</taxon>
        <taxon>Fungi</taxon>
        <taxon>Dikarya</taxon>
        <taxon>Ascomycota</taxon>
        <taxon>Pezizomycotina</taxon>
        <taxon>Sordariomycetes</taxon>
        <taxon>Sordariomycetidae</taxon>
        <taxon>Sordariales</taxon>
        <taxon>Chaetomiaceae</taxon>
        <taxon>Chaetomium</taxon>
    </lineage>
</organism>
<proteinExistence type="predicted"/>
<name>Q2H465_CHAGB</name>
<dbReference type="VEuPathDB" id="FungiDB:CHGG_06550"/>
<protein>
    <submittedName>
        <fullName evidence="2">Uncharacterized protein</fullName>
    </submittedName>
</protein>
<dbReference type="AlphaFoldDB" id="Q2H465"/>
<dbReference type="GeneID" id="4390910"/>
<dbReference type="InParanoid" id="Q2H465"/>
<sequence>MLRRSLPKPDDKPAMRQSFRNDVRGVKGSQFPSSGPCQAWDHRSDHPNQWYLHSGSVLNLAWCCWLQDDPGREF</sequence>
<evidence type="ECO:0000256" key="1">
    <source>
        <dbReference type="SAM" id="MobiDB-lite"/>
    </source>
</evidence>
<accession>Q2H465</accession>
<dbReference type="RefSeq" id="XP_001222645.1">
    <property type="nucleotide sequence ID" value="XM_001222644.1"/>
</dbReference>
<evidence type="ECO:0000313" key="2">
    <source>
        <dbReference type="EMBL" id="EAQ89931.1"/>
    </source>
</evidence>
<evidence type="ECO:0000313" key="3">
    <source>
        <dbReference type="Proteomes" id="UP000001056"/>
    </source>
</evidence>
<dbReference type="HOGENOM" id="CLU_2687603_0_0_1"/>
<keyword evidence="3" id="KW-1185">Reference proteome</keyword>
<feature type="compositionally biased region" description="Basic and acidic residues" evidence="1">
    <location>
        <begin position="7"/>
        <end position="25"/>
    </location>
</feature>
<reference evidence="3" key="1">
    <citation type="journal article" date="2015" name="Genome Announc.">
        <title>Draft genome sequence of the cellulolytic fungus Chaetomium globosum.</title>
        <authorList>
            <person name="Cuomo C.A."/>
            <person name="Untereiner W.A."/>
            <person name="Ma L.-J."/>
            <person name="Grabherr M."/>
            <person name="Birren B.W."/>
        </authorList>
    </citation>
    <scope>NUCLEOTIDE SEQUENCE [LARGE SCALE GENOMIC DNA]</scope>
    <source>
        <strain evidence="3">ATCC 6205 / CBS 148.51 / DSM 1962 / NBRC 6347 / NRRL 1970</strain>
    </source>
</reference>
<dbReference type="EMBL" id="CH408031">
    <property type="protein sequence ID" value="EAQ89931.1"/>
    <property type="molecule type" value="Genomic_DNA"/>
</dbReference>
<dbReference type="Proteomes" id="UP000001056">
    <property type="component" value="Unassembled WGS sequence"/>
</dbReference>
<feature type="region of interest" description="Disordered" evidence="1">
    <location>
        <begin position="1"/>
        <end position="39"/>
    </location>
</feature>